<keyword evidence="3" id="KW-0966">Cell projection</keyword>
<organism evidence="3 4">
    <name type="scientific">Paracidovorax anthurii</name>
    <dbReference type="NCBI Taxonomy" id="78229"/>
    <lineage>
        <taxon>Bacteria</taxon>
        <taxon>Pseudomonadati</taxon>
        <taxon>Pseudomonadota</taxon>
        <taxon>Betaproteobacteria</taxon>
        <taxon>Burkholderiales</taxon>
        <taxon>Comamonadaceae</taxon>
        <taxon>Paracidovorax</taxon>
    </lineage>
</organism>
<dbReference type="OrthoDB" id="9131626at2"/>
<keyword evidence="4" id="KW-1185">Reference proteome</keyword>
<gene>
    <name evidence="3" type="ORF">AX018_106027</name>
</gene>
<keyword evidence="3" id="KW-0969">Cilium</keyword>
<dbReference type="PANTHER" id="PTHR36307">
    <property type="entry name" value="FLAGELLA BASAL BODY P-RING FORMATION PROTEIN FLGA"/>
    <property type="match status" value="1"/>
</dbReference>
<dbReference type="RefSeq" id="WP_111881572.1">
    <property type="nucleotide sequence ID" value="NZ_CBCSGC010000042.1"/>
</dbReference>
<dbReference type="Proteomes" id="UP000248856">
    <property type="component" value="Unassembled WGS sequence"/>
</dbReference>
<evidence type="ECO:0000256" key="1">
    <source>
        <dbReference type="SAM" id="SignalP"/>
    </source>
</evidence>
<name>A0A328YS00_9BURK</name>
<dbReference type="NCBIfam" id="TIGR03170">
    <property type="entry name" value="flgA_cterm"/>
    <property type="match status" value="1"/>
</dbReference>
<feature type="domain" description="Flagella basal body P-ring formation protein FlgA SAF" evidence="2">
    <location>
        <begin position="225"/>
        <end position="350"/>
    </location>
</feature>
<keyword evidence="1" id="KW-0732">Signal</keyword>
<keyword evidence="3" id="KW-0282">Flagellum</keyword>
<dbReference type="Gene3D" id="2.30.30.760">
    <property type="match status" value="1"/>
</dbReference>
<reference evidence="3 4" key="1">
    <citation type="submission" date="2018-06" db="EMBL/GenBank/DDBJ databases">
        <title>Genomic Encyclopedia of Archaeal and Bacterial Type Strains, Phase II (KMG-II): from individual species to whole genera.</title>
        <authorList>
            <person name="Goeker M."/>
        </authorList>
    </citation>
    <scope>NUCLEOTIDE SEQUENCE [LARGE SCALE GENOMIC DNA]</scope>
    <source>
        <strain evidence="3 4">CFPB 3232</strain>
    </source>
</reference>
<evidence type="ECO:0000259" key="2">
    <source>
        <dbReference type="Pfam" id="PF13144"/>
    </source>
</evidence>
<proteinExistence type="predicted"/>
<comment type="caution">
    <text evidence="3">The sequence shown here is derived from an EMBL/GenBank/DDBJ whole genome shotgun (WGS) entry which is preliminary data.</text>
</comment>
<dbReference type="PANTHER" id="PTHR36307:SF1">
    <property type="entry name" value="FLAGELLA BASAL BODY P-RING FORMATION PROTEIN FLGA"/>
    <property type="match status" value="1"/>
</dbReference>
<protein>
    <submittedName>
        <fullName evidence="3">Flagella basal body P-ring formation protein FlgA</fullName>
    </submittedName>
</protein>
<accession>A0A328YS00</accession>
<dbReference type="InterPro" id="IPR039246">
    <property type="entry name" value="Flagellar_FlgA"/>
</dbReference>
<feature type="signal peptide" evidence="1">
    <location>
        <begin position="1"/>
        <end position="31"/>
    </location>
</feature>
<feature type="chain" id="PRO_5016276461" evidence="1">
    <location>
        <begin position="32"/>
        <end position="354"/>
    </location>
</feature>
<evidence type="ECO:0000313" key="4">
    <source>
        <dbReference type="Proteomes" id="UP000248856"/>
    </source>
</evidence>
<sequence length="354" mass="37654">MNACSTVGSPFGVKLGASMALACGLAGTAMAVPTVDTQGGPWLRIEMRPQVQVRQTLVRLGDVALLTSPDLALLKRAMSIPLGQAPRAGETVQLESERLGYWLRTRTGLQQDQIQWEGATATTVGTATRELPGEEVLAPARAALLARIKDAARQRGLLQPRIELEAVSVPGNMQVPVGEIVLRVRPGTPQALNRHMLIWVDVFVAEQHVRAVPVRFDVGLFALAPVATRELAIGSAIESDGIALREVDVAGLPETASLVAWAGDQTVEAKAPSLVRRHTPAGSVITEDRLQRAPTVARGDWVSLVTRNGLLSLESRAEVLQDGQVGQVVRARPVNGTGVLLARVVGPGQLESQP</sequence>
<dbReference type="InterPro" id="IPR017585">
    <property type="entry name" value="SAF_FlgA"/>
</dbReference>
<dbReference type="AlphaFoldDB" id="A0A328YS00"/>
<dbReference type="GO" id="GO:0044780">
    <property type="term" value="P:bacterial-type flagellum assembly"/>
    <property type="evidence" value="ECO:0007669"/>
    <property type="project" value="InterPro"/>
</dbReference>
<evidence type="ECO:0000313" key="3">
    <source>
        <dbReference type="EMBL" id="RAR75913.1"/>
    </source>
</evidence>
<dbReference type="EMBL" id="QLTA01000060">
    <property type="protein sequence ID" value="RAR75913.1"/>
    <property type="molecule type" value="Genomic_DNA"/>
</dbReference>
<dbReference type="Pfam" id="PF13144">
    <property type="entry name" value="ChapFlgA"/>
    <property type="match status" value="1"/>
</dbReference>